<dbReference type="Gene3D" id="2.120.10.30">
    <property type="entry name" value="TolB, C-terminal domain"/>
    <property type="match status" value="1"/>
</dbReference>
<accession>A8F7S4</accession>
<dbReference type="EMBL" id="CP000812">
    <property type="protein sequence ID" value="ABV34208.1"/>
    <property type="molecule type" value="Genomic_DNA"/>
</dbReference>
<sequence>MRKLLFLLFVLHCVLIYPIVNEEQARELFSQALLHWYQGDVSNARNLMEQALSGLIYVADIPEFWFFTSKIDIDTRAVEKAQENLKTVLVVSPGKAEVLSLIKEIEVLSNPIKFSTPTVFDEILTVPGFTRGVEYFYTPNAVAFYENSLLIADEANKRLIRYEEGKYQIYKISISPRSIAAFPESHVYISGDGKLIEYDLQNLSEKVIGDGFINPILAGFDRVNRLWGADVDRIFTCDGGKITFFNPEGFHIIGDIEITPNGIWILDTFANQLILLDYSMNVIKTYPSYNAWNFEISLSGEPVIITKNGTLSIVKDDGLHDLFTPTGNTVLFEYHYPYLMLMDWKSHSVSVRLMKSQEPVIVKVDNLSLSEEYIDLSIRVENISGEPLPFIRQLIQVREGGGPVFFNISANYLKLEWLKATSEFFSDLLPKIKRGSLYGVLFDNTPKEWKRTDLVTLRGKNIKLFSRSQVTDLELLSGGFGPVNSEREIWQPVWSISFKRTRPIPSDIVPVAVEVKIGQEVYSDTIYYTRGMVE</sequence>
<dbReference type="STRING" id="416591.Tlet_1654"/>
<evidence type="ECO:0000313" key="1">
    <source>
        <dbReference type="EMBL" id="ABV34208.1"/>
    </source>
</evidence>
<name>A8F7S4_PSELT</name>
<dbReference type="HOGENOM" id="CLU_509827_0_0_0"/>
<dbReference type="OrthoDB" id="49455at2"/>
<proteinExistence type="predicted"/>
<dbReference type="Proteomes" id="UP000002016">
    <property type="component" value="Chromosome"/>
</dbReference>
<dbReference type="AlphaFoldDB" id="A8F7S4"/>
<gene>
    <name evidence="1" type="ordered locus">Tlet_1654</name>
</gene>
<dbReference type="InterPro" id="IPR011042">
    <property type="entry name" value="6-blade_b-propeller_TolB-like"/>
</dbReference>
<protein>
    <submittedName>
        <fullName evidence="1">Uncharacterized protein</fullName>
    </submittedName>
</protein>
<dbReference type="KEGG" id="tle:Tlet_1654"/>
<organism evidence="1 2">
    <name type="scientific">Pseudothermotoga lettingae (strain ATCC BAA-301 / DSM 14385 / NBRC 107922 / TMO)</name>
    <name type="common">Thermotoga lettingae</name>
    <dbReference type="NCBI Taxonomy" id="416591"/>
    <lineage>
        <taxon>Bacteria</taxon>
        <taxon>Thermotogati</taxon>
        <taxon>Thermotogota</taxon>
        <taxon>Thermotogae</taxon>
        <taxon>Thermotogales</taxon>
        <taxon>Thermotogaceae</taxon>
        <taxon>Pseudothermotoga</taxon>
    </lineage>
</organism>
<reference evidence="1 2" key="1">
    <citation type="submission" date="2007-08" db="EMBL/GenBank/DDBJ databases">
        <title>Complete sequence of Thermotoga lettingae TMO.</title>
        <authorList>
            <consortium name="US DOE Joint Genome Institute"/>
            <person name="Copeland A."/>
            <person name="Lucas S."/>
            <person name="Lapidus A."/>
            <person name="Barry K."/>
            <person name="Glavina del Rio T."/>
            <person name="Dalin E."/>
            <person name="Tice H."/>
            <person name="Pitluck S."/>
            <person name="Foster B."/>
            <person name="Bruce D."/>
            <person name="Schmutz J."/>
            <person name="Larimer F."/>
            <person name="Land M."/>
            <person name="Hauser L."/>
            <person name="Kyrpides N."/>
            <person name="Mikhailova N."/>
            <person name="Nelson K."/>
            <person name="Gogarten J.P."/>
            <person name="Noll K."/>
            <person name="Richardson P."/>
        </authorList>
    </citation>
    <scope>NUCLEOTIDE SEQUENCE [LARGE SCALE GENOMIC DNA]</scope>
    <source>
        <strain evidence="2">ATCC BAA-301 / DSM 14385 / NBRC 107922 / TMO</strain>
    </source>
</reference>
<keyword evidence="2" id="KW-1185">Reference proteome</keyword>
<evidence type="ECO:0000313" key="2">
    <source>
        <dbReference type="Proteomes" id="UP000002016"/>
    </source>
</evidence>
<dbReference type="RefSeq" id="WP_012003684.1">
    <property type="nucleotide sequence ID" value="NC_009828.1"/>
</dbReference>
<dbReference type="eggNOG" id="ENOG503360Z">
    <property type="taxonomic scope" value="Bacteria"/>
</dbReference>
<dbReference type="SUPFAM" id="SSF63829">
    <property type="entry name" value="Calcium-dependent phosphotriesterase"/>
    <property type="match status" value="1"/>
</dbReference>
<reference evidence="1 2" key="2">
    <citation type="journal article" date="2009" name="Proc. Natl. Acad. Sci. U.S.A.">
        <title>On the chimeric nature, thermophilic origin, and phylogenetic placement of the Thermotogales.</title>
        <authorList>
            <person name="Zhaxybayeva O."/>
            <person name="Swithers K.S."/>
            <person name="Lapierre P."/>
            <person name="Fournier G.P."/>
            <person name="Bickhart D.M."/>
            <person name="DeBoy R.T."/>
            <person name="Nelson K.E."/>
            <person name="Nesbo C.L."/>
            <person name="Doolittle W.F."/>
            <person name="Gogarten J.P."/>
            <person name="Noll K.M."/>
        </authorList>
    </citation>
    <scope>NUCLEOTIDE SEQUENCE [LARGE SCALE GENOMIC DNA]</scope>
    <source>
        <strain evidence="2">ATCC BAA-301 / DSM 14385 / NBRC 107922 / TMO</strain>
    </source>
</reference>